<evidence type="ECO:0000256" key="1">
    <source>
        <dbReference type="SAM" id="MobiDB-lite"/>
    </source>
</evidence>
<dbReference type="Proteomes" id="UP000419144">
    <property type="component" value="Unassembled WGS sequence"/>
</dbReference>
<organism evidence="2 3">
    <name type="scientific">Leishmania tarentolae</name>
    <name type="common">Sauroleishmania tarentolae</name>
    <dbReference type="NCBI Taxonomy" id="5689"/>
    <lineage>
        <taxon>Eukaryota</taxon>
        <taxon>Discoba</taxon>
        <taxon>Euglenozoa</taxon>
        <taxon>Kinetoplastea</taxon>
        <taxon>Metakinetoplastina</taxon>
        <taxon>Trypanosomatida</taxon>
        <taxon>Trypanosomatidae</taxon>
        <taxon>Leishmaniinae</taxon>
        <taxon>Leishmania</taxon>
        <taxon>lizard Leishmania</taxon>
    </lineage>
</organism>
<dbReference type="InterPro" id="IPR029063">
    <property type="entry name" value="SAM-dependent_MTases_sf"/>
</dbReference>
<dbReference type="OrthoDB" id="194386at2759"/>
<dbReference type="VEuPathDB" id="TriTrypDB:LtaPh_2819200"/>
<proteinExistence type="predicted"/>
<dbReference type="Gene3D" id="3.40.50.150">
    <property type="entry name" value="Vaccinia Virus protein VP39"/>
    <property type="match status" value="1"/>
</dbReference>
<dbReference type="AlphaFoldDB" id="A0A640KK53"/>
<dbReference type="SUPFAM" id="SSF53335">
    <property type="entry name" value="S-adenosyl-L-methionine-dependent methyltransferases"/>
    <property type="match status" value="1"/>
</dbReference>
<comment type="caution">
    <text evidence="2">The sequence shown here is derived from an EMBL/GenBank/DDBJ whole genome shotgun (WGS) entry which is preliminary data.</text>
</comment>
<evidence type="ECO:0008006" key="4">
    <source>
        <dbReference type="Google" id="ProtNLM"/>
    </source>
</evidence>
<keyword evidence="3" id="KW-1185">Reference proteome</keyword>
<dbReference type="PANTHER" id="PTHR14614">
    <property type="entry name" value="HEPATOCELLULAR CARCINOMA-ASSOCIATED ANTIGEN"/>
    <property type="match status" value="1"/>
</dbReference>
<accession>A0A640KK53</accession>
<dbReference type="PANTHER" id="PTHR14614:SF130">
    <property type="entry name" value="PROTEIN-LYSINE N-METHYLTRANSFERASE EEF2KMT"/>
    <property type="match status" value="1"/>
</dbReference>
<evidence type="ECO:0000313" key="2">
    <source>
        <dbReference type="EMBL" id="GET90110.1"/>
    </source>
</evidence>
<reference evidence="2" key="1">
    <citation type="submission" date="2019-11" db="EMBL/GenBank/DDBJ databases">
        <title>Leishmania tarentolae CDS.</title>
        <authorList>
            <person name="Goto Y."/>
            <person name="Yamagishi J."/>
        </authorList>
    </citation>
    <scope>NUCLEOTIDE SEQUENCE [LARGE SCALE GENOMIC DNA]</scope>
    <source>
        <strain evidence="2">Parrot Tar II</strain>
    </source>
</reference>
<dbReference type="Pfam" id="PF10294">
    <property type="entry name" value="Methyltransf_16"/>
    <property type="match status" value="1"/>
</dbReference>
<dbReference type="InterPro" id="IPR019410">
    <property type="entry name" value="Methyltransf_16"/>
</dbReference>
<protein>
    <recommendedName>
        <fullName evidence="4">Methyltransferase</fullName>
    </recommendedName>
</protein>
<dbReference type="EMBL" id="BLBS01000039">
    <property type="protein sequence ID" value="GET90110.1"/>
    <property type="molecule type" value="Genomic_DNA"/>
</dbReference>
<gene>
    <name evidence="2" type="ORF">LtaPh_2819200</name>
</gene>
<evidence type="ECO:0000313" key="3">
    <source>
        <dbReference type="Proteomes" id="UP000419144"/>
    </source>
</evidence>
<name>A0A640KK53_LEITA</name>
<sequence>MDPLPSTTSSLRSFECSFPCSLILFLQSAPPTIVLSAFQADCERLGVTCCSTEAQMLAVEWFVRHPTVKRYPPRSRMVRAFLKAYIASVEEQCATDDAPSSMSSEGPVHTELMEELIRVSVLGEATEQALCFKTFYNPFVTAADTPTITSVPVAQAPLSGLLMPLSAVSTPSQVHPVTSGSSPRALLLPEMHSRSSQLSLNPHGEPKHTRSHGAPSCSMPNGDSEELQTTASVQFPPASLPKQLPGHHEHPEPHQQLPLSPHIEEAPISASATAAAAAGVQPLNQFSSLRVSKAQFSNVGLSLWPAAFVMVQLLAQELKGQTHMLSDVLGLPGATSNITNNSTYTEALRAAPNGLQSHTMRTLLLPGHMSHCSPHNSNNGGADRIGAKKAYSSQLRILELGAGVGLTPVYLHHMKEYQQHVASFLATDYQESIVDNMRYNMTENGIRLASDSLAANRRLEGAQTPPLHRAALLDWMSHDDNAKIFMDDEVDVILVADCIYDTDVIPALVDTIHMALTARSTAQYTSDTLQKHRCCIVVQTHRQDTTMQKFFSSVRTFGQVRSYTLVRQGAGSLRISEDHSGNDGGCVPLGGWDRQAQLLDPDQVVCALMPDVVLDDGSMGSASLQCRSNGANGTATAAEALLADGLIGPFFTSMVGLIGVHVITLKAL</sequence>
<feature type="region of interest" description="Disordered" evidence="1">
    <location>
        <begin position="191"/>
        <end position="258"/>
    </location>
</feature>